<comment type="catalytic activity">
    <reaction evidence="6">
        <text>4 Fe(II)-[cytochrome c] + O2 + 8 H(+)(in) = 4 Fe(III)-[cytochrome c] + 2 H2O + 4 H(+)(out)</text>
        <dbReference type="Rhea" id="RHEA:11436"/>
        <dbReference type="Rhea" id="RHEA-COMP:10350"/>
        <dbReference type="Rhea" id="RHEA-COMP:14399"/>
        <dbReference type="ChEBI" id="CHEBI:15377"/>
        <dbReference type="ChEBI" id="CHEBI:15378"/>
        <dbReference type="ChEBI" id="CHEBI:15379"/>
        <dbReference type="ChEBI" id="CHEBI:29033"/>
        <dbReference type="ChEBI" id="CHEBI:29034"/>
        <dbReference type="EC" id="7.1.1.9"/>
    </reaction>
</comment>
<dbReference type="EMBL" id="PISE01000016">
    <property type="protein sequence ID" value="PKG24075.1"/>
    <property type="molecule type" value="Genomic_DNA"/>
</dbReference>
<dbReference type="Gene3D" id="2.60.40.420">
    <property type="entry name" value="Cupredoxins - blue copper proteins"/>
    <property type="match status" value="1"/>
</dbReference>
<dbReference type="RefSeq" id="WP_101176737.1">
    <property type="nucleotide sequence ID" value="NZ_PISE01000016.1"/>
</dbReference>
<keyword evidence="3" id="KW-0186">Copper</keyword>
<dbReference type="PROSITE" id="PS00078">
    <property type="entry name" value="COX2"/>
    <property type="match status" value="1"/>
</dbReference>
<dbReference type="AlphaFoldDB" id="A0A2N0Z3J3"/>
<dbReference type="InterPro" id="IPR001505">
    <property type="entry name" value="Copper_CuA"/>
</dbReference>
<dbReference type="PROSITE" id="PS50857">
    <property type="entry name" value="COX2_CUA"/>
    <property type="match status" value="1"/>
</dbReference>
<keyword evidence="9" id="KW-1185">Reference proteome</keyword>
<sequence length="159" mass="17696">MKVHKLEKIILMTGGVTLLLFLSVLFLQNFTFGHHHAAAIETVDPKKTDETAPFNKPGLKKVSEKEWDYELVIVASVFQYSPSEVEIPVGAKVKIIATSKDVIHGLEVVETNINLMLEPGLVTEKIATFRKKGEYLVLCNEYCGNGHHYMSGILKVVDA</sequence>
<dbReference type="PANTHER" id="PTHR42838">
    <property type="entry name" value="CYTOCHROME C OXIDASE SUBUNIT II"/>
    <property type="match status" value="1"/>
</dbReference>
<evidence type="ECO:0000256" key="5">
    <source>
        <dbReference type="ARBA" id="ARBA00031399"/>
    </source>
</evidence>
<dbReference type="InterPro" id="IPR008972">
    <property type="entry name" value="Cupredoxin"/>
</dbReference>
<dbReference type="GO" id="GO:0004129">
    <property type="term" value="F:cytochrome-c oxidase activity"/>
    <property type="evidence" value="ECO:0007669"/>
    <property type="project" value="UniProtKB-EC"/>
</dbReference>
<evidence type="ECO:0000256" key="6">
    <source>
        <dbReference type="ARBA" id="ARBA00047816"/>
    </source>
</evidence>
<proteinExistence type="predicted"/>
<dbReference type="InterPro" id="IPR002429">
    <property type="entry name" value="CcO_II-like_C"/>
</dbReference>
<evidence type="ECO:0000259" key="7">
    <source>
        <dbReference type="PROSITE" id="PS50857"/>
    </source>
</evidence>
<evidence type="ECO:0000256" key="2">
    <source>
        <dbReference type="ARBA" id="ARBA00022723"/>
    </source>
</evidence>
<gene>
    <name evidence="8" type="ORF">CWS01_08365</name>
</gene>
<dbReference type="Pfam" id="PF00116">
    <property type="entry name" value="COX2"/>
    <property type="match status" value="1"/>
</dbReference>
<dbReference type="GO" id="GO:0005507">
    <property type="term" value="F:copper ion binding"/>
    <property type="evidence" value="ECO:0007669"/>
    <property type="project" value="InterPro"/>
</dbReference>
<protein>
    <recommendedName>
        <fullName evidence="5">Cytochrome aa3 subunit 2</fullName>
    </recommendedName>
</protein>
<dbReference type="CDD" id="cd13913">
    <property type="entry name" value="ba3_CcO_II_C"/>
    <property type="match status" value="1"/>
</dbReference>
<organism evidence="8 9">
    <name type="scientific">Niallia nealsonii</name>
    <dbReference type="NCBI Taxonomy" id="115979"/>
    <lineage>
        <taxon>Bacteria</taxon>
        <taxon>Bacillati</taxon>
        <taxon>Bacillota</taxon>
        <taxon>Bacilli</taxon>
        <taxon>Bacillales</taxon>
        <taxon>Bacillaceae</taxon>
        <taxon>Niallia</taxon>
    </lineage>
</organism>
<dbReference type="GO" id="GO:0030313">
    <property type="term" value="C:cell envelope"/>
    <property type="evidence" value="ECO:0007669"/>
    <property type="project" value="UniProtKB-SubCell"/>
</dbReference>
<feature type="domain" description="Cytochrome oxidase subunit II copper A binding" evidence="7">
    <location>
        <begin position="55"/>
        <end position="159"/>
    </location>
</feature>
<accession>A0A2N0Z3J3</accession>
<evidence type="ECO:0000256" key="4">
    <source>
        <dbReference type="ARBA" id="ARBA00024688"/>
    </source>
</evidence>
<evidence type="ECO:0000256" key="3">
    <source>
        <dbReference type="ARBA" id="ARBA00023008"/>
    </source>
</evidence>
<comment type="subcellular location">
    <subcellularLocation>
        <location evidence="1">Cell envelope</location>
    </subcellularLocation>
</comment>
<dbReference type="OrthoDB" id="9773456at2"/>
<evidence type="ECO:0000256" key="1">
    <source>
        <dbReference type="ARBA" id="ARBA00004196"/>
    </source>
</evidence>
<dbReference type="GO" id="GO:0016020">
    <property type="term" value="C:membrane"/>
    <property type="evidence" value="ECO:0007669"/>
    <property type="project" value="InterPro"/>
</dbReference>
<name>A0A2N0Z3J3_9BACI</name>
<dbReference type="SUPFAM" id="SSF49503">
    <property type="entry name" value="Cupredoxins"/>
    <property type="match status" value="1"/>
</dbReference>
<evidence type="ECO:0000313" key="8">
    <source>
        <dbReference type="EMBL" id="PKG24075.1"/>
    </source>
</evidence>
<reference evidence="8 9" key="1">
    <citation type="journal article" date="2003" name="Int. J. Syst. Evol. Microbiol.">
        <title>Bacillus nealsonii sp. nov., isolated from a spacecraft-assembly facility, whose spores are gamma-radiation resistant.</title>
        <authorList>
            <person name="Venkateswaran K."/>
            <person name="Kempf M."/>
            <person name="Chen F."/>
            <person name="Satomi M."/>
            <person name="Nicholson W."/>
            <person name="Kern R."/>
        </authorList>
    </citation>
    <scope>NUCLEOTIDE SEQUENCE [LARGE SCALE GENOMIC DNA]</scope>
    <source>
        <strain evidence="8 9">FO-92</strain>
    </source>
</reference>
<dbReference type="Proteomes" id="UP000233375">
    <property type="component" value="Unassembled WGS sequence"/>
</dbReference>
<dbReference type="InterPro" id="IPR034214">
    <property type="entry name" value="Ba3_CcO_II_C"/>
</dbReference>
<comment type="caution">
    <text evidence="8">The sequence shown here is derived from an EMBL/GenBank/DDBJ whole genome shotgun (WGS) entry which is preliminary data.</text>
</comment>
<evidence type="ECO:0000313" key="9">
    <source>
        <dbReference type="Proteomes" id="UP000233375"/>
    </source>
</evidence>
<comment type="function">
    <text evidence="4">Subunits I and II form the functional core of the enzyme complex. Electrons originating in cytochrome c are transferred via heme a and Cu(A) to the binuclear center formed by heme a3 and Cu(B).</text>
</comment>
<dbReference type="InterPro" id="IPR051403">
    <property type="entry name" value="NosZ/Cyto_c_oxidase_sub2"/>
</dbReference>
<dbReference type="PANTHER" id="PTHR42838:SF2">
    <property type="entry name" value="NITROUS-OXIDE REDUCTASE"/>
    <property type="match status" value="1"/>
</dbReference>
<keyword evidence="2" id="KW-0479">Metal-binding</keyword>